<evidence type="ECO:0000313" key="1">
    <source>
        <dbReference type="EMBL" id="GKU97536.1"/>
    </source>
</evidence>
<dbReference type="EMBL" id="BPVZ01000011">
    <property type="protein sequence ID" value="GKU97536.1"/>
    <property type="molecule type" value="Genomic_DNA"/>
</dbReference>
<proteinExistence type="predicted"/>
<accession>A0AAV5IIP6</accession>
<name>A0AAV5IIP6_9ROSI</name>
<reference evidence="1 2" key="1">
    <citation type="journal article" date="2021" name="Commun. Biol.">
        <title>The genome of Shorea leprosula (Dipterocarpaceae) highlights the ecological relevance of drought in aseasonal tropical rainforests.</title>
        <authorList>
            <person name="Ng K.K.S."/>
            <person name="Kobayashi M.J."/>
            <person name="Fawcett J.A."/>
            <person name="Hatakeyama M."/>
            <person name="Paape T."/>
            <person name="Ng C.H."/>
            <person name="Ang C.C."/>
            <person name="Tnah L.H."/>
            <person name="Lee C.T."/>
            <person name="Nishiyama T."/>
            <person name="Sese J."/>
            <person name="O'Brien M.J."/>
            <person name="Copetti D."/>
            <person name="Mohd Noor M.I."/>
            <person name="Ong R.C."/>
            <person name="Putra M."/>
            <person name="Sireger I.Z."/>
            <person name="Indrioko S."/>
            <person name="Kosugi Y."/>
            <person name="Izuno A."/>
            <person name="Isagi Y."/>
            <person name="Lee S.L."/>
            <person name="Shimizu K.K."/>
        </authorList>
    </citation>
    <scope>NUCLEOTIDE SEQUENCE [LARGE SCALE GENOMIC DNA]</scope>
    <source>
        <strain evidence="1">214</strain>
    </source>
</reference>
<dbReference type="Proteomes" id="UP001054252">
    <property type="component" value="Unassembled WGS sequence"/>
</dbReference>
<protein>
    <submittedName>
        <fullName evidence="1">Uncharacterized protein</fullName>
    </submittedName>
</protein>
<evidence type="ECO:0000313" key="2">
    <source>
        <dbReference type="Proteomes" id="UP001054252"/>
    </source>
</evidence>
<gene>
    <name evidence="1" type="ORF">SLEP1_g10677</name>
</gene>
<sequence>MAGLRRHRLTIGLAASRSVLSAPTPAAPAPTVTCVGI</sequence>
<keyword evidence="2" id="KW-1185">Reference proteome</keyword>
<dbReference type="AlphaFoldDB" id="A0AAV5IIP6"/>
<organism evidence="1 2">
    <name type="scientific">Rubroshorea leprosula</name>
    <dbReference type="NCBI Taxonomy" id="152421"/>
    <lineage>
        <taxon>Eukaryota</taxon>
        <taxon>Viridiplantae</taxon>
        <taxon>Streptophyta</taxon>
        <taxon>Embryophyta</taxon>
        <taxon>Tracheophyta</taxon>
        <taxon>Spermatophyta</taxon>
        <taxon>Magnoliopsida</taxon>
        <taxon>eudicotyledons</taxon>
        <taxon>Gunneridae</taxon>
        <taxon>Pentapetalae</taxon>
        <taxon>rosids</taxon>
        <taxon>malvids</taxon>
        <taxon>Malvales</taxon>
        <taxon>Dipterocarpaceae</taxon>
        <taxon>Rubroshorea</taxon>
    </lineage>
</organism>
<comment type="caution">
    <text evidence="1">The sequence shown here is derived from an EMBL/GenBank/DDBJ whole genome shotgun (WGS) entry which is preliminary data.</text>
</comment>